<dbReference type="InterPro" id="IPR027417">
    <property type="entry name" value="P-loop_NTPase"/>
</dbReference>
<evidence type="ECO:0008006" key="3">
    <source>
        <dbReference type="Google" id="ProtNLM"/>
    </source>
</evidence>
<name>A0A5B9MHU3_9BACT</name>
<dbReference type="SUPFAM" id="SSF52540">
    <property type="entry name" value="P-loop containing nucleoside triphosphate hydrolases"/>
    <property type="match status" value="1"/>
</dbReference>
<protein>
    <recommendedName>
        <fullName evidence="3">Sulfotransferase</fullName>
    </recommendedName>
</protein>
<dbReference type="EMBL" id="CP036264">
    <property type="protein sequence ID" value="QEF99616.1"/>
    <property type="molecule type" value="Genomic_DNA"/>
</dbReference>
<organism evidence="1 2">
    <name type="scientific">Stieleria maiorica</name>
    <dbReference type="NCBI Taxonomy" id="2795974"/>
    <lineage>
        <taxon>Bacteria</taxon>
        <taxon>Pseudomonadati</taxon>
        <taxon>Planctomycetota</taxon>
        <taxon>Planctomycetia</taxon>
        <taxon>Pirellulales</taxon>
        <taxon>Pirellulaceae</taxon>
        <taxon>Stieleria</taxon>
    </lineage>
</organism>
<dbReference type="Gene3D" id="3.40.50.300">
    <property type="entry name" value="P-loop containing nucleotide triphosphate hydrolases"/>
    <property type="match status" value="1"/>
</dbReference>
<sequence length="282" mass="32834">MSIVQRVVSRQRKITKSIRWRAFSSLEQYQQIVFVVGCQRSGTTLVMNCFDNDARAIVFRDDSVLSGHQGNRLRIKPYAEVKAILAKTRCPLVVAKPLLDSQRTDELLDDYPRSKAIWMFRHFRGVVGSNLRKFKGQVENIRRVLEMPEDWRGERVSDETRDFIRPFVNPEMRREDAAALVWIARNNLFFEQSLQNCDRTFLLPYEDLVKSSRDTVKGIYRFLGISQPTKPVDRSIHQRALGRGQDLDIHPEILARCENIQQKLVECAAQKTRAVRIEEEQV</sequence>
<accession>A0A5B9MHU3</accession>
<dbReference type="Proteomes" id="UP000321353">
    <property type="component" value="Chromosome"/>
</dbReference>
<dbReference type="RefSeq" id="WP_147868982.1">
    <property type="nucleotide sequence ID" value="NZ_CP036264.1"/>
</dbReference>
<keyword evidence="2" id="KW-1185">Reference proteome</keyword>
<evidence type="ECO:0000313" key="2">
    <source>
        <dbReference type="Proteomes" id="UP000321353"/>
    </source>
</evidence>
<reference evidence="1 2" key="1">
    <citation type="submission" date="2019-02" db="EMBL/GenBank/DDBJ databases">
        <title>Planctomycetal bacteria perform biofilm scaping via a novel small molecule.</title>
        <authorList>
            <person name="Jeske O."/>
            <person name="Boedeker C."/>
            <person name="Wiegand S."/>
            <person name="Breitling P."/>
            <person name="Kallscheuer N."/>
            <person name="Jogler M."/>
            <person name="Rohde M."/>
            <person name="Petersen J."/>
            <person name="Medema M.H."/>
            <person name="Surup F."/>
            <person name="Jogler C."/>
        </authorList>
    </citation>
    <scope>NUCLEOTIDE SEQUENCE [LARGE SCALE GENOMIC DNA]</scope>
    <source>
        <strain evidence="1 2">Mal15</strain>
    </source>
</reference>
<dbReference type="AlphaFoldDB" id="A0A5B9MHU3"/>
<gene>
    <name evidence="1" type="ORF">Mal15_36820</name>
</gene>
<evidence type="ECO:0000313" key="1">
    <source>
        <dbReference type="EMBL" id="QEF99616.1"/>
    </source>
</evidence>
<proteinExistence type="predicted"/>
<dbReference type="KEGG" id="smam:Mal15_36820"/>